<reference evidence="1 2" key="1">
    <citation type="submission" date="2023-06" db="EMBL/GenBank/DDBJ databases">
        <title>Identification and characterization of horizontal gene transfer across gut microbiota members of farm animals based on homology search.</title>
        <authorList>
            <person name="Schwarzerova J."/>
            <person name="Nykrynova M."/>
            <person name="Jureckova K."/>
            <person name="Cejkova D."/>
            <person name="Rychlik I."/>
        </authorList>
    </citation>
    <scope>NUCLEOTIDE SEQUENCE [LARGE SCALE GENOMIC DNA]</scope>
    <source>
        <strain evidence="1 2">ET340</strain>
    </source>
</reference>
<proteinExistence type="predicted"/>
<dbReference type="PANTHER" id="PTHR18901">
    <property type="entry name" value="2-DEOXYGLUCOSE-6-PHOSPHATE PHOSPHATASE 2"/>
    <property type="match status" value="1"/>
</dbReference>
<dbReference type="Proteomes" id="UP001529380">
    <property type="component" value="Unassembled WGS sequence"/>
</dbReference>
<dbReference type="EMBL" id="JAUDCL010000017">
    <property type="protein sequence ID" value="MDM8201635.1"/>
    <property type="molecule type" value="Genomic_DNA"/>
</dbReference>
<sequence length="216" mass="23779">MIEAVLFDMDGLMFDTERMYQKAWLEAGQQMGVPMRPEVVDRMRGRNRLGCAQVCREVFGEDFDFDAMRTVCRAIMARWIEEDGLPVKPGLYELLAELERRGIPAVLATSTTRDSAWGHLQRAKVDRYFVGAVCGDEVTRSKPHPEVFLKAAALAGKDPKNCLVLEDSPAGVRAGAAAGCFTVMVPDLTGPDEELKALAGAILPDLTQVIPLLDRP</sequence>
<evidence type="ECO:0000313" key="2">
    <source>
        <dbReference type="Proteomes" id="UP001529380"/>
    </source>
</evidence>
<dbReference type="InterPro" id="IPR006439">
    <property type="entry name" value="HAD-SF_hydro_IA"/>
</dbReference>
<evidence type="ECO:0000313" key="1">
    <source>
        <dbReference type="EMBL" id="MDM8201635.1"/>
    </source>
</evidence>
<dbReference type="SUPFAM" id="SSF56784">
    <property type="entry name" value="HAD-like"/>
    <property type="match status" value="1"/>
</dbReference>
<dbReference type="SFLD" id="SFLDG01129">
    <property type="entry name" value="C1.5:_HAD__Beta-PGM__Phosphata"/>
    <property type="match status" value="1"/>
</dbReference>
<dbReference type="Gene3D" id="1.10.150.240">
    <property type="entry name" value="Putative phosphatase, domain 2"/>
    <property type="match status" value="1"/>
</dbReference>
<dbReference type="Gene3D" id="3.40.50.1000">
    <property type="entry name" value="HAD superfamily/HAD-like"/>
    <property type="match status" value="1"/>
</dbReference>
<accession>A0ABT7UTQ6</accession>
<dbReference type="InterPro" id="IPR023214">
    <property type="entry name" value="HAD_sf"/>
</dbReference>
<dbReference type="InterPro" id="IPR036412">
    <property type="entry name" value="HAD-like_sf"/>
</dbReference>
<dbReference type="SFLD" id="SFLDS00003">
    <property type="entry name" value="Haloacid_Dehalogenase"/>
    <property type="match status" value="1"/>
</dbReference>
<dbReference type="PANTHER" id="PTHR18901:SF38">
    <property type="entry name" value="PSEUDOURIDINE-5'-PHOSPHATASE"/>
    <property type="match status" value="1"/>
</dbReference>
<name>A0ABT7UTQ6_9FIRM</name>
<protein>
    <submittedName>
        <fullName evidence="1">HAD family phosphatase</fullName>
    </submittedName>
</protein>
<dbReference type="SFLD" id="SFLDG01135">
    <property type="entry name" value="C1.5.6:_HAD__Beta-PGM__Phospha"/>
    <property type="match status" value="1"/>
</dbReference>
<dbReference type="RefSeq" id="WP_289600141.1">
    <property type="nucleotide sequence ID" value="NZ_JAUDCL010000017.1"/>
</dbReference>
<keyword evidence="2" id="KW-1185">Reference proteome</keyword>
<dbReference type="Pfam" id="PF00702">
    <property type="entry name" value="Hydrolase"/>
    <property type="match status" value="1"/>
</dbReference>
<dbReference type="InterPro" id="IPR023198">
    <property type="entry name" value="PGP-like_dom2"/>
</dbReference>
<gene>
    <name evidence="1" type="ORF">QUW08_10095</name>
</gene>
<dbReference type="NCBIfam" id="TIGR01509">
    <property type="entry name" value="HAD-SF-IA-v3"/>
    <property type="match status" value="1"/>
</dbReference>
<organism evidence="1 2">
    <name type="scientific">Allofournierella massiliensis</name>
    <dbReference type="NCBI Taxonomy" id="1650663"/>
    <lineage>
        <taxon>Bacteria</taxon>
        <taxon>Bacillati</taxon>
        <taxon>Bacillota</taxon>
        <taxon>Clostridia</taxon>
        <taxon>Eubacteriales</taxon>
        <taxon>Oscillospiraceae</taxon>
        <taxon>Allofournierella</taxon>
    </lineage>
</organism>
<comment type="caution">
    <text evidence="1">The sequence shown here is derived from an EMBL/GenBank/DDBJ whole genome shotgun (WGS) entry which is preliminary data.</text>
</comment>